<dbReference type="InterPro" id="IPR018076">
    <property type="entry name" value="T2SS_GspF_dom"/>
</dbReference>
<keyword evidence="9" id="KW-1185">Reference proteome</keyword>
<keyword evidence="2" id="KW-1003">Cell membrane</keyword>
<evidence type="ECO:0000256" key="4">
    <source>
        <dbReference type="ARBA" id="ARBA00022989"/>
    </source>
</evidence>
<dbReference type="EMBL" id="CP015079">
    <property type="protein sequence ID" value="ANH38002.1"/>
    <property type="molecule type" value="Genomic_DNA"/>
</dbReference>
<dbReference type="Proteomes" id="UP000077868">
    <property type="component" value="Chromosome"/>
</dbReference>
<dbReference type="PATRIC" id="fig|1300347.3.peg.1569"/>
<evidence type="ECO:0000259" key="7">
    <source>
        <dbReference type="Pfam" id="PF00482"/>
    </source>
</evidence>
<evidence type="ECO:0000256" key="5">
    <source>
        <dbReference type="ARBA" id="ARBA00023136"/>
    </source>
</evidence>
<feature type="transmembrane region" description="Helical" evidence="6">
    <location>
        <begin position="79"/>
        <end position="99"/>
    </location>
</feature>
<feature type="transmembrane region" description="Helical" evidence="6">
    <location>
        <begin position="53"/>
        <end position="73"/>
    </location>
</feature>
<gene>
    <name evidence="8" type="ORF">I601_1569</name>
</gene>
<dbReference type="STRING" id="1300347.I601_1569"/>
<feature type="domain" description="Type II secretion system protein GspF" evidence="7">
    <location>
        <begin position="120"/>
        <end position="239"/>
    </location>
</feature>
<dbReference type="Pfam" id="PF00482">
    <property type="entry name" value="T2SSF"/>
    <property type="match status" value="1"/>
</dbReference>
<name>A0A1A9GK13_9ACTN</name>
<protein>
    <submittedName>
        <fullName evidence="8">Bacterial type II secretion system protein F domain protein</fullName>
    </submittedName>
</protein>
<evidence type="ECO:0000256" key="1">
    <source>
        <dbReference type="ARBA" id="ARBA00004651"/>
    </source>
</evidence>
<dbReference type="GO" id="GO:0005886">
    <property type="term" value="C:plasma membrane"/>
    <property type="evidence" value="ECO:0007669"/>
    <property type="project" value="UniProtKB-SubCell"/>
</dbReference>
<feature type="transmembrane region" description="Helical" evidence="6">
    <location>
        <begin position="14"/>
        <end position="32"/>
    </location>
</feature>
<dbReference type="PANTHER" id="PTHR35007">
    <property type="entry name" value="INTEGRAL MEMBRANE PROTEIN-RELATED"/>
    <property type="match status" value="1"/>
</dbReference>
<feature type="transmembrane region" description="Helical" evidence="6">
    <location>
        <begin position="223"/>
        <end position="243"/>
    </location>
</feature>
<comment type="subcellular location">
    <subcellularLocation>
        <location evidence="1">Cell membrane</location>
        <topology evidence="1">Multi-pass membrane protein</topology>
    </subcellularLocation>
</comment>
<evidence type="ECO:0000313" key="9">
    <source>
        <dbReference type="Proteomes" id="UP000077868"/>
    </source>
</evidence>
<dbReference type="OrthoDB" id="3830559at2"/>
<reference evidence="8 9" key="1">
    <citation type="submission" date="2016-03" db="EMBL/GenBank/DDBJ databases">
        <title>Complete genome sequence of a soil Actinobacterium, Nocardioides dokdonensis FR1436.</title>
        <authorList>
            <person name="Kwon S.-K."/>
            <person name="Kim K."/>
            <person name="Kim J.F."/>
        </authorList>
    </citation>
    <scope>NUCLEOTIDE SEQUENCE [LARGE SCALE GENOMIC DNA]</scope>
    <source>
        <strain evidence="8 9">FR1436</strain>
    </source>
</reference>
<sequence length="285" mass="28420">MSGPVPVDAAVTDVRVVLAVLGAAGAAALLVRPRRVVLPRPGPGRGRGATRPGSVRAVGPVATAVAGTVAALALGGTALLRVLAPVGVGLAVARVLLALHRRRRADVRATACAERVRETCEALAAELAAGRPPGAALERAAQEWPVLAPVAEAHRVGADVPAAWRVAADEPGAGDLRLVAAAWQVAHRTGHGLAHAVARVATDLRRARGTRRIVAGELASARATARLVAALPVAALLMGSGVGGDPVGFLLGHPVGLACLAAGAALGLAGIAWIEALAREAGRAS</sequence>
<keyword evidence="3 6" id="KW-0812">Transmembrane</keyword>
<evidence type="ECO:0000313" key="8">
    <source>
        <dbReference type="EMBL" id="ANH38002.1"/>
    </source>
</evidence>
<keyword evidence="5 6" id="KW-0472">Membrane</keyword>
<evidence type="ECO:0000256" key="6">
    <source>
        <dbReference type="SAM" id="Phobius"/>
    </source>
</evidence>
<dbReference type="AlphaFoldDB" id="A0A1A9GK13"/>
<evidence type="ECO:0000256" key="2">
    <source>
        <dbReference type="ARBA" id="ARBA00022475"/>
    </source>
</evidence>
<proteinExistence type="predicted"/>
<keyword evidence="4 6" id="KW-1133">Transmembrane helix</keyword>
<dbReference type="KEGG" id="ndk:I601_1569"/>
<organism evidence="8 9">
    <name type="scientific">Nocardioides dokdonensis FR1436</name>
    <dbReference type="NCBI Taxonomy" id="1300347"/>
    <lineage>
        <taxon>Bacteria</taxon>
        <taxon>Bacillati</taxon>
        <taxon>Actinomycetota</taxon>
        <taxon>Actinomycetes</taxon>
        <taxon>Propionibacteriales</taxon>
        <taxon>Nocardioidaceae</taxon>
        <taxon>Nocardioides</taxon>
    </lineage>
</organism>
<dbReference type="PANTHER" id="PTHR35007:SF4">
    <property type="entry name" value="CONSERVED TRANSMEMBRANE PROTEIN-RELATED"/>
    <property type="match status" value="1"/>
</dbReference>
<dbReference type="RefSeq" id="WP_084527321.1">
    <property type="nucleotide sequence ID" value="NZ_CP015079.1"/>
</dbReference>
<accession>A0A1A9GK13</accession>
<feature type="transmembrane region" description="Helical" evidence="6">
    <location>
        <begin position="255"/>
        <end position="278"/>
    </location>
</feature>
<evidence type="ECO:0000256" key="3">
    <source>
        <dbReference type="ARBA" id="ARBA00022692"/>
    </source>
</evidence>